<dbReference type="AlphaFoldDB" id="A0A450X7G5"/>
<name>A0A450X7G5_9GAMM</name>
<accession>A0A450X7G5</accession>
<dbReference type="EMBL" id="CAADFP010000020">
    <property type="protein sequence ID" value="VFK25284.1"/>
    <property type="molecule type" value="Genomic_DNA"/>
</dbReference>
<proteinExistence type="predicted"/>
<protein>
    <submittedName>
        <fullName evidence="2">Uncharacterized protein</fullName>
    </submittedName>
</protein>
<dbReference type="EMBL" id="CAADFM010000021">
    <property type="protein sequence ID" value="VFK08860.1"/>
    <property type="molecule type" value="Genomic_DNA"/>
</dbReference>
<reference evidence="2" key="1">
    <citation type="submission" date="2019-02" db="EMBL/GenBank/DDBJ databases">
        <authorList>
            <person name="Gruber-Vodicka R. H."/>
            <person name="Seah K. B. B."/>
        </authorList>
    </citation>
    <scope>NUCLEOTIDE SEQUENCE</scope>
    <source>
        <strain evidence="1">BECK_S312</strain>
        <strain evidence="2">BECK_S426</strain>
    </source>
</reference>
<evidence type="ECO:0000313" key="2">
    <source>
        <dbReference type="EMBL" id="VFK25284.1"/>
    </source>
</evidence>
<sequence length="81" mass="9515">MKFPQHVAHGARRFLVFRARRKPQFRHGVDNATLHWFQSIRDMRQGAVQDHIHGIIQVCLLGELAQGLVFDEFLIRCDHLK</sequence>
<organism evidence="2">
    <name type="scientific">Candidatus Kentrum sp. LPFa</name>
    <dbReference type="NCBI Taxonomy" id="2126335"/>
    <lineage>
        <taxon>Bacteria</taxon>
        <taxon>Pseudomonadati</taxon>
        <taxon>Pseudomonadota</taxon>
        <taxon>Gammaproteobacteria</taxon>
        <taxon>Candidatus Kentrum</taxon>
    </lineage>
</organism>
<evidence type="ECO:0000313" key="1">
    <source>
        <dbReference type="EMBL" id="VFK08860.1"/>
    </source>
</evidence>
<gene>
    <name evidence="1" type="ORF">BECKLPF1236A_GA0070988_1002123</name>
    <name evidence="2" type="ORF">BECKLPF1236C_GA0070990_1002023</name>
</gene>